<dbReference type="EMBL" id="UZAK01034304">
    <property type="protein sequence ID" value="VDP43824.1"/>
    <property type="molecule type" value="Genomic_DNA"/>
</dbReference>
<feature type="region of interest" description="Disordered" evidence="2">
    <location>
        <begin position="57"/>
        <end position="105"/>
    </location>
</feature>
<protein>
    <submittedName>
        <fullName evidence="3 5">Uncharacterized protein</fullName>
    </submittedName>
</protein>
<evidence type="ECO:0000256" key="2">
    <source>
        <dbReference type="SAM" id="MobiDB-lite"/>
    </source>
</evidence>
<evidence type="ECO:0000256" key="1">
    <source>
        <dbReference type="SAM" id="Coils"/>
    </source>
</evidence>
<feature type="compositionally biased region" description="Polar residues" evidence="2">
    <location>
        <begin position="59"/>
        <end position="68"/>
    </location>
</feature>
<reference evidence="5" key="1">
    <citation type="submission" date="2016-06" db="UniProtKB">
        <authorList>
            <consortium name="WormBaseParasite"/>
        </authorList>
    </citation>
    <scope>IDENTIFICATION</scope>
</reference>
<proteinExistence type="predicted"/>
<keyword evidence="1" id="KW-0175">Coiled coil</keyword>
<dbReference type="WBParaSite" id="SCUD_0001127601-mRNA-1">
    <property type="protein sequence ID" value="SCUD_0001127601-mRNA-1"/>
    <property type="gene ID" value="SCUD_0001127601"/>
</dbReference>
<evidence type="ECO:0000313" key="3">
    <source>
        <dbReference type="EMBL" id="VDP43824.1"/>
    </source>
</evidence>
<reference evidence="3 4" key="2">
    <citation type="submission" date="2018-11" db="EMBL/GenBank/DDBJ databases">
        <authorList>
            <consortium name="Pathogen Informatics"/>
        </authorList>
    </citation>
    <scope>NUCLEOTIDE SEQUENCE [LARGE SCALE GENOMIC DNA]</scope>
    <source>
        <strain evidence="3">Dakar</strain>
        <strain evidence="4">Dakar, Senegal</strain>
    </source>
</reference>
<organism evidence="5">
    <name type="scientific">Schistosoma curassoni</name>
    <dbReference type="NCBI Taxonomy" id="6186"/>
    <lineage>
        <taxon>Eukaryota</taxon>
        <taxon>Metazoa</taxon>
        <taxon>Spiralia</taxon>
        <taxon>Lophotrochozoa</taxon>
        <taxon>Platyhelminthes</taxon>
        <taxon>Trematoda</taxon>
        <taxon>Digenea</taxon>
        <taxon>Strigeidida</taxon>
        <taxon>Schistosomatoidea</taxon>
        <taxon>Schistosomatidae</taxon>
        <taxon>Schistosoma</taxon>
    </lineage>
</organism>
<evidence type="ECO:0000313" key="5">
    <source>
        <dbReference type="WBParaSite" id="SCUD_0001127601-mRNA-1"/>
    </source>
</evidence>
<accession>A0A183K8E7</accession>
<name>A0A183K8E7_9TREM</name>
<dbReference type="AlphaFoldDB" id="A0A183K8E7"/>
<dbReference type="Proteomes" id="UP000279833">
    <property type="component" value="Unassembled WGS sequence"/>
</dbReference>
<sequence>MCNSAQSAVSVRLENSHDSFRREKKLENDLQTAREELANLRRAMSLVDERHQRIENINDSRNLISPSHSVPRRSPNMETQQYLSTSSSFQRSYQVQQHSTPGRYV</sequence>
<evidence type="ECO:0000313" key="4">
    <source>
        <dbReference type="Proteomes" id="UP000279833"/>
    </source>
</evidence>
<keyword evidence="4" id="KW-1185">Reference proteome</keyword>
<gene>
    <name evidence="3" type="ORF">SCUD_LOCUS11276</name>
</gene>
<feature type="coiled-coil region" evidence="1">
    <location>
        <begin position="23"/>
        <end position="50"/>
    </location>
</feature>
<feature type="compositionally biased region" description="Polar residues" evidence="2">
    <location>
        <begin position="76"/>
        <end position="105"/>
    </location>
</feature>